<accession>Q11HK7</accession>
<sequence>MFQDGSMDLFQYWNRLRAGRPAPLRTEIAPGEIKALLPDTFILERNARGTVLFRLAGTRMCATYGRELKGSSFTSLWADDDQQAIARIMRRFIADKSVLYITFEGVADEGRRNGFELLILPIDGDSHPRALGTLQPIHKPFWLGADPILENRLESFRLINPDREPLLLTSRRPVTVPSLLPDSESLADAFGGNARRIRHLLVFDGGRRR</sequence>
<protein>
    <recommendedName>
        <fullName evidence="2">PAS domain-containing protein</fullName>
    </recommendedName>
</protein>
<dbReference type="STRING" id="266779.Meso_1724"/>
<evidence type="ECO:0000313" key="1">
    <source>
        <dbReference type="EMBL" id="ABG63118.1"/>
    </source>
</evidence>
<proteinExistence type="predicted"/>
<dbReference type="Pfam" id="PF07310">
    <property type="entry name" value="PAS_5"/>
    <property type="match status" value="1"/>
</dbReference>
<dbReference type="InterPro" id="IPR009922">
    <property type="entry name" value="DUF1457"/>
</dbReference>
<dbReference type="eggNOG" id="COG5388">
    <property type="taxonomic scope" value="Bacteria"/>
</dbReference>
<dbReference type="PIRSF" id="PIRSF031878">
    <property type="entry name" value="UCP031878"/>
    <property type="match status" value="1"/>
</dbReference>
<dbReference type="HOGENOM" id="CLU_097079_1_0_5"/>
<dbReference type="KEGG" id="mes:Meso_1724"/>
<reference evidence="1" key="1">
    <citation type="submission" date="2006-06" db="EMBL/GenBank/DDBJ databases">
        <title>Complete sequence of chromosome of Chelativorans sp. BNC1.</title>
        <authorList>
            <consortium name="US DOE Joint Genome Institute"/>
            <person name="Copeland A."/>
            <person name="Lucas S."/>
            <person name="Lapidus A."/>
            <person name="Barry K."/>
            <person name="Detter J.C."/>
            <person name="Glavina del Rio T."/>
            <person name="Hammon N."/>
            <person name="Israni S."/>
            <person name="Dalin E."/>
            <person name="Tice H."/>
            <person name="Pitluck S."/>
            <person name="Chertkov O."/>
            <person name="Brettin T."/>
            <person name="Bruce D."/>
            <person name="Han C."/>
            <person name="Tapia R."/>
            <person name="Gilna P."/>
            <person name="Schmutz J."/>
            <person name="Larimer F."/>
            <person name="Land M."/>
            <person name="Hauser L."/>
            <person name="Kyrpides N."/>
            <person name="Mikhailova N."/>
            <person name="Richardson P."/>
        </authorList>
    </citation>
    <scope>NUCLEOTIDE SEQUENCE</scope>
    <source>
        <strain evidence="1">BNC1</strain>
    </source>
</reference>
<organism evidence="1">
    <name type="scientific">Chelativorans sp. (strain BNC1)</name>
    <dbReference type="NCBI Taxonomy" id="266779"/>
    <lineage>
        <taxon>Bacteria</taxon>
        <taxon>Pseudomonadati</taxon>
        <taxon>Pseudomonadota</taxon>
        <taxon>Alphaproteobacteria</taxon>
        <taxon>Hyphomicrobiales</taxon>
        <taxon>Phyllobacteriaceae</taxon>
        <taxon>Chelativorans</taxon>
    </lineage>
</organism>
<gene>
    <name evidence="1" type="ordered locus">Meso_1724</name>
</gene>
<name>Q11HK7_CHESB</name>
<dbReference type="AlphaFoldDB" id="Q11HK7"/>
<evidence type="ECO:0008006" key="2">
    <source>
        <dbReference type="Google" id="ProtNLM"/>
    </source>
</evidence>
<dbReference type="EMBL" id="CP000390">
    <property type="protein sequence ID" value="ABG63118.1"/>
    <property type="molecule type" value="Genomic_DNA"/>
</dbReference>
<dbReference type="OrthoDB" id="8480244at2"/>